<name>D1ARV5_SEBTE</name>
<proteinExistence type="predicted"/>
<feature type="transmembrane region" description="Helical" evidence="1">
    <location>
        <begin position="216"/>
        <end position="237"/>
    </location>
</feature>
<dbReference type="RefSeq" id="WP_012863173.1">
    <property type="nucleotide sequence ID" value="NC_013517.1"/>
</dbReference>
<keyword evidence="3" id="KW-1185">Reference proteome</keyword>
<reference evidence="2 3" key="2">
    <citation type="journal article" date="2010" name="Stand. Genomic Sci.">
        <title>Complete genome sequence of Sebaldella termitidis type strain (NCTC 11300).</title>
        <authorList>
            <person name="Harmon-Smith M."/>
            <person name="Celia L."/>
            <person name="Chertkov O."/>
            <person name="Lapidus A."/>
            <person name="Copeland A."/>
            <person name="Glavina Del Rio T."/>
            <person name="Nolan M."/>
            <person name="Lucas S."/>
            <person name="Tice H."/>
            <person name="Cheng J.F."/>
            <person name="Han C."/>
            <person name="Detter J.C."/>
            <person name="Bruce D."/>
            <person name="Goodwin L."/>
            <person name="Pitluck S."/>
            <person name="Pati A."/>
            <person name="Liolios K."/>
            <person name="Ivanova N."/>
            <person name="Mavromatis K."/>
            <person name="Mikhailova N."/>
            <person name="Chen A."/>
            <person name="Palaniappan K."/>
            <person name="Land M."/>
            <person name="Hauser L."/>
            <person name="Chang Y.J."/>
            <person name="Jeffries C.D."/>
            <person name="Brettin T."/>
            <person name="Goker M."/>
            <person name="Beck B."/>
            <person name="Bristow J."/>
            <person name="Eisen J.A."/>
            <person name="Markowitz V."/>
            <person name="Hugenholtz P."/>
            <person name="Kyrpides N.C."/>
            <person name="Klenk H.P."/>
            <person name="Chen F."/>
        </authorList>
    </citation>
    <scope>NUCLEOTIDE SEQUENCE [LARGE SCALE GENOMIC DNA]</scope>
    <source>
        <strain evidence="3">ATCC 33386 / NCTC 11300</strain>
    </source>
</reference>
<feature type="transmembrane region" description="Helical" evidence="1">
    <location>
        <begin position="12"/>
        <end position="37"/>
    </location>
</feature>
<accession>D1ARV5</accession>
<feature type="transmembrane region" description="Helical" evidence="1">
    <location>
        <begin position="190"/>
        <end position="210"/>
    </location>
</feature>
<reference evidence="3" key="1">
    <citation type="submission" date="2009-09" db="EMBL/GenBank/DDBJ databases">
        <title>The complete chromosome of Sebaldella termitidis ATCC 33386.</title>
        <authorList>
            <consortium name="US DOE Joint Genome Institute (JGI-PGF)"/>
            <person name="Lucas S."/>
            <person name="Copeland A."/>
            <person name="Lapidus A."/>
            <person name="Glavina del Rio T."/>
            <person name="Dalin E."/>
            <person name="Tice H."/>
            <person name="Bruce D."/>
            <person name="Goodwin L."/>
            <person name="Pitluck S."/>
            <person name="Kyrpides N."/>
            <person name="Mavromatis K."/>
            <person name="Ivanova N."/>
            <person name="Mikhailova N."/>
            <person name="Sims D."/>
            <person name="Meincke L."/>
            <person name="Brettin T."/>
            <person name="Detter J.C."/>
            <person name="Han C."/>
            <person name="Larimer F."/>
            <person name="Land M."/>
            <person name="Hauser L."/>
            <person name="Markowitz V."/>
            <person name="Cheng J.F."/>
            <person name="Hugenholtz P."/>
            <person name="Woyke T."/>
            <person name="Wu D."/>
            <person name="Eisen J.A."/>
        </authorList>
    </citation>
    <scope>NUCLEOTIDE SEQUENCE [LARGE SCALE GENOMIC DNA]</scope>
    <source>
        <strain evidence="3">ATCC 33386 / NCTC 11300</strain>
    </source>
</reference>
<sequence length="339" mass="39392">MEHYFKNKHKSLLGLIMPVFGMIFLGLIFFLISYYIFTDLVKFETLISVIISAVLVVLVMIISIYRIVDGPDYIVTNKGVLFKKRDKITRELPYEKYVMSSYVVRNSYNGIPTGTSRQLIADDGKKEKKYVCALTKKDFDEFMSLIIAYSGNAETKGTVKETPNIILSEVNKDFFLDKNKIFRNIAFKKYFGLIFGSFLLLALFFLLTYFGERDSWFFLAGMAVCLLIYLLLVLFSLGRTKRKMPENIKLRTNEISLDEERFNFNEISKISLTPPSYYVGNINRNLKIYRYDGKKKTYILGFKVSKAGKKDKVFSEYEEFFYMLEGILGNSPGKFQYDL</sequence>
<keyword evidence="1" id="KW-0812">Transmembrane</keyword>
<dbReference type="HOGENOM" id="CLU_818591_0_0_0"/>
<evidence type="ECO:0000313" key="3">
    <source>
        <dbReference type="Proteomes" id="UP000000845"/>
    </source>
</evidence>
<dbReference type="AlphaFoldDB" id="D1ARV5"/>
<dbReference type="eggNOG" id="ENOG5033F0D">
    <property type="taxonomic scope" value="Bacteria"/>
</dbReference>
<keyword evidence="1" id="KW-1133">Transmembrane helix</keyword>
<dbReference type="EMBL" id="CP001739">
    <property type="protein sequence ID" value="ACZ10591.1"/>
    <property type="molecule type" value="Genomic_DNA"/>
</dbReference>
<protein>
    <submittedName>
        <fullName evidence="2">Uncharacterized protein</fullName>
    </submittedName>
</protein>
<dbReference type="STRING" id="526218.Sterm_3757"/>
<dbReference type="KEGG" id="str:Sterm_3757"/>
<feature type="transmembrane region" description="Helical" evidence="1">
    <location>
        <begin position="49"/>
        <end position="68"/>
    </location>
</feature>
<organism evidence="2 3">
    <name type="scientific">Sebaldella termitidis (strain ATCC 33386 / NCTC 11300)</name>
    <dbReference type="NCBI Taxonomy" id="526218"/>
    <lineage>
        <taxon>Bacteria</taxon>
        <taxon>Fusobacteriati</taxon>
        <taxon>Fusobacteriota</taxon>
        <taxon>Fusobacteriia</taxon>
        <taxon>Fusobacteriales</taxon>
        <taxon>Leptotrichiaceae</taxon>
        <taxon>Sebaldella</taxon>
    </lineage>
</organism>
<dbReference type="Proteomes" id="UP000000845">
    <property type="component" value="Chromosome"/>
</dbReference>
<evidence type="ECO:0000256" key="1">
    <source>
        <dbReference type="SAM" id="Phobius"/>
    </source>
</evidence>
<keyword evidence="1" id="KW-0472">Membrane</keyword>
<gene>
    <name evidence="2" type="ordered locus">Sterm_3757</name>
</gene>
<evidence type="ECO:0000313" key="2">
    <source>
        <dbReference type="EMBL" id="ACZ10591.1"/>
    </source>
</evidence>